<dbReference type="PROSITE" id="PS00204">
    <property type="entry name" value="FERRITIN_2"/>
    <property type="match status" value="1"/>
</dbReference>
<feature type="binding site" evidence="5">
    <location>
        <position position="40"/>
    </location>
    <ligand>
        <name>Fe cation</name>
        <dbReference type="ChEBI" id="CHEBI:24875"/>
        <label>1</label>
    </ligand>
</feature>
<feature type="domain" description="Ferritin-like diiron" evidence="7">
    <location>
        <begin position="1"/>
        <end position="92"/>
    </location>
</feature>
<keyword evidence="2 6" id="KW-0409">Iron storage</keyword>
<dbReference type="PROSITE" id="PS50905">
    <property type="entry name" value="FERRITIN_LIKE"/>
    <property type="match status" value="1"/>
</dbReference>
<dbReference type="EMBL" id="JARK01001449">
    <property type="protein sequence ID" value="EYC00739.1"/>
    <property type="molecule type" value="Genomic_DNA"/>
</dbReference>
<sequence length="107" mass="12174">MRVKIDTAGAWAKFNVNYIDKLSKRLKPLLNSKTAALALEKFNNKCLLELHAKASASNDPHMSDFLESKFLDEQVESIEQIAKFVTNLKRLGPGMGEYVFDKENFDH</sequence>
<dbReference type="AlphaFoldDB" id="A0A016TCP7"/>
<dbReference type="GO" id="GO:0005737">
    <property type="term" value="C:cytoplasm"/>
    <property type="evidence" value="ECO:0007669"/>
    <property type="project" value="TreeGrafter"/>
</dbReference>
<dbReference type="InterPro" id="IPR009040">
    <property type="entry name" value="Ferritin-like_diiron"/>
</dbReference>
<dbReference type="Gene3D" id="1.20.1260.10">
    <property type="match status" value="1"/>
</dbReference>
<dbReference type="Proteomes" id="UP000024635">
    <property type="component" value="Unassembled WGS sequence"/>
</dbReference>
<reference evidence="9" key="1">
    <citation type="journal article" date="2015" name="Nat. Genet.">
        <title>The genome and transcriptome of the zoonotic hookworm Ancylostoma ceylanicum identify infection-specific gene families.</title>
        <authorList>
            <person name="Schwarz E.M."/>
            <person name="Hu Y."/>
            <person name="Antoshechkin I."/>
            <person name="Miller M.M."/>
            <person name="Sternberg P.W."/>
            <person name="Aroian R.V."/>
        </authorList>
    </citation>
    <scope>NUCLEOTIDE SEQUENCE</scope>
    <source>
        <strain evidence="9">HY135</strain>
    </source>
</reference>
<comment type="catalytic activity">
    <reaction evidence="6">
        <text>4 Fe(2+) + O2 + 4 H(+) = 4 Fe(3+) + 2 H2O</text>
        <dbReference type="Rhea" id="RHEA:11148"/>
        <dbReference type="ChEBI" id="CHEBI:15377"/>
        <dbReference type="ChEBI" id="CHEBI:15378"/>
        <dbReference type="ChEBI" id="CHEBI:15379"/>
        <dbReference type="ChEBI" id="CHEBI:29033"/>
        <dbReference type="ChEBI" id="CHEBI:29034"/>
        <dbReference type="EC" id="1.16.3.1"/>
    </reaction>
</comment>
<proteinExistence type="inferred from homology"/>
<dbReference type="Pfam" id="PF00210">
    <property type="entry name" value="Ferritin"/>
    <property type="match status" value="1"/>
</dbReference>
<organism evidence="8 9">
    <name type="scientific">Ancylostoma ceylanicum</name>
    <dbReference type="NCBI Taxonomy" id="53326"/>
    <lineage>
        <taxon>Eukaryota</taxon>
        <taxon>Metazoa</taxon>
        <taxon>Ecdysozoa</taxon>
        <taxon>Nematoda</taxon>
        <taxon>Chromadorea</taxon>
        <taxon>Rhabditida</taxon>
        <taxon>Rhabditina</taxon>
        <taxon>Rhabditomorpha</taxon>
        <taxon>Strongyloidea</taxon>
        <taxon>Ancylostomatidae</taxon>
        <taxon>Ancylostomatinae</taxon>
        <taxon>Ancylostoma</taxon>
    </lineage>
</organism>
<evidence type="ECO:0000256" key="5">
    <source>
        <dbReference type="PIRSR" id="PIRSR601519-1"/>
    </source>
</evidence>
<comment type="caution">
    <text evidence="8">The sequence shown here is derived from an EMBL/GenBank/DDBJ whole genome shotgun (WGS) entry which is preliminary data.</text>
</comment>
<dbReference type="OrthoDB" id="186462at2759"/>
<dbReference type="InterPro" id="IPR012347">
    <property type="entry name" value="Ferritin-like"/>
</dbReference>
<dbReference type="GO" id="GO:0006879">
    <property type="term" value="P:intracellular iron ion homeostasis"/>
    <property type="evidence" value="ECO:0007669"/>
    <property type="project" value="UniProtKB-KW"/>
</dbReference>
<dbReference type="InterPro" id="IPR014034">
    <property type="entry name" value="Ferritin_CS"/>
</dbReference>
<protein>
    <recommendedName>
        <fullName evidence="6">Ferritin</fullName>
        <ecNumber evidence="6">1.16.3.1</ecNumber>
    </recommendedName>
</protein>
<keyword evidence="6" id="KW-0560">Oxidoreductase</keyword>
<evidence type="ECO:0000256" key="2">
    <source>
        <dbReference type="ARBA" id="ARBA00022434"/>
    </source>
</evidence>
<feature type="binding site" evidence="5">
    <location>
        <position position="74"/>
    </location>
    <ligand>
        <name>Fe cation</name>
        <dbReference type="ChEBI" id="CHEBI:24875"/>
        <label>1</label>
    </ligand>
</feature>
<keyword evidence="4 5" id="KW-0408">Iron</keyword>
<dbReference type="GO" id="GO:0008198">
    <property type="term" value="F:ferrous iron binding"/>
    <property type="evidence" value="ECO:0007669"/>
    <property type="project" value="TreeGrafter"/>
</dbReference>
<dbReference type="SUPFAM" id="SSF47240">
    <property type="entry name" value="Ferritin-like"/>
    <property type="match status" value="1"/>
</dbReference>
<evidence type="ECO:0000256" key="3">
    <source>
        <dbReference type="ARBA" id="ARBA00022723"/>
    </source>
</evidence>
<dbReference type="GO" id="GO:0008199">
    <property type="term" value="F:ferric iron binding"/>
    <property type="evidence" value="ECO:0007669"/>
    <property type="project" value="InterPro"/>
</dbReference>
<evidence type="ECO:0000256" key="4">
    <source>
        <dbReference type="ARBA" id="ARBA00023004"/>
    </source>
</evidence>
<evidence type="ECO:0000313" key="9">
    <source>
        <dbReference type="Proteomes" id="UP000024635"/>
    </source>
</evidence>
<dbReference type="InterPro" id="IPR001519">
    <property type="entry name" value="Ferritin"/>
</dbReference>
<keyword evidence="3 5" id="KW-0479">Metal-binding</keyword>
<dbReference type="EC" id="1.16.3.1" evidence="6"/>
<dbReference type="PANTHER" id="PTHR11431:SF75">
    <property type="entry name" value="FERRITIN"/>
    <property type="match status" value="1"/>
</dbReference>
<gene>
    <name evidence="8" type="primary">Acey_s0113.g379</name>
    <name evidence="8" type="synonym">Acey-ftn-2</name>
    <name evidence="8" type="ORF">Y032_0113g379</name>
</gene>
<dbReference type="InterPro" id="IPR009078">
    <property type="entry name" value="Ferritin-like_SF"/>
</dbReference>
<keyword evidence="9" id="KW-1185">Reference proteome</keyword>
<dbReference type="PANTHER" id="PTHR11431">
    <property type="entry name" value="FERRITIN"/>
    <property type="match status" value="1"/>
</dbReference>
<dbReference type="GO" id="GO:0006826">
    <property type="term" value="P:iron ion transport"/>
    <property type="evidence" value="ECO:0007669"/>
    <property type="project" value="InterPro"/>
</dbReference>
<dbReference type="GO" id="GO:0004322">
    <property type="term" value="F:ferroxidase activity"/>
    <property type="evidence" value="ECO:0007669"/>
    <property type="project" value="UniProtKB-EC"/>
</dbReference>
<comment type="function">
    <text evidence="6">Stores iron in a soluble, non-toxic, readily available form. Important for iron homeostasis. Iron is taken up in the ferrous form and deposited as ferric hydroxides after oxidation.</text>
</comment>
<name>A0A016TCP7_9BILA</name>
<dbReference type="STRING" id="53326.A0A016TCP7"/>
<evidence type="ECO:0000313" key="8">
    <source>
        <dbReference type="EMBL" id="EYC00739.1"/>
    </source>
</evidence>
<comment type="similarity">
    <text evidence="1 6">Belongs to the ferritin family.</text>
</comment>
<evidence type="ECO:0000256" key="1">
    <source>
        <dbReference type="ARBA" id="ARBA00007513"/>
    </source>
</evidence>
<evidence type="ECO:0000259" key="7">
    <source>
        <dbReference type="PROSITE" id="PS50905"/>
    </source>
</evidence>
<dbReference type="InterPro" id="IPR008331">
    <property type="entry name" value="Ferritin_DPS_dom"/>
</dbReference>
<accession>A0A016TCP7</accession>
<evidence type="ECO:0000256" key="6">
    <source>
        <dbReference type="RuleBase" id="RU361145"/>
    </source>
</evidence>